<protein>
    <recommendedName>
        <fullName evidence="3">DUF86 domain-containing protein</fullName>
    </recommendedName>
</protein>
<organism evidence="1 2">
    <name type="scientific">Vreelandella janggokensis</name>
    <dbReference type="NCBI Taxonomy" id="370767"/>
    <lineage>
        <taxon>Bacteria</taxon>
        <taxon>Pseudomonadati</taxon>
        <taxon>Pseudomonadota</taxon>
        <taxon>Gammaproteobacteria</taxon>
        <taxon>Oceanospirillales</taxon>
        <taxon>Halomonadaceae</taxon>
        <taxon>Vreelandella</taxon>
    </lineage>
</organism>
<evidence type="ECO:0008006" key="3">
    <source>
        <dbReference type="Google" id="ProtNLM"/>
    </source>
</evidence>
<reference evidence="1 2" key="1">
    <citation type="submission" date="2022-02" db="EMBL/GenBank/DDBJ databases">
        <title>Study of halophilic communities from a Mexican lake.</title>
        <authorList>
            <person name="Hernandez-Soto L.M."/>
            <person name="Martinez-Abarca F."/>
            <person name="Ramirez-Saad H.C."/>
            <person name="Aguirre-Garrido J.F."/>
        </authorList>
    </citation>
    <scope>NUCLEOTIDE SEQUENCE [LARGE SCALE GENOMIC DNA]</scope>
    <source>
        <strain evidence="1 2">Hjan13</strain>
    </source>
</reference>
<name>A0ABT4IRX6_9GAMM</name>
<gene>
    <name evidence="1" type="ORF">L0635_01535</name>
</gene>
<keyword evidence="2" id="KW-1185">Reference proteome</keyword>
<evidence type="ECO:0000313" key="1">
    <source>
        <dbReference type="EMBL" id="MCZ0925762.1"/>
    </source>
</evidence>
<dbReference type="EMBL" id="JAKNQU010000001">
    <property type="protein sequence ID" value="MCZ0925762.1"/>
    <property type="molecule type" value="Genomic_DNA"/>
</dbReference>
<dbReference type="SUPFAM" id="SSF81593">
    <property type="entry name" value="Nucleotidyltransferase substrate binding subunit/domain"/>
    <property type="match status" value="1"/>
</dbReference>
<evidence type="ECO:0000313" key="2">
    <source>
        <dbReference type="Proteomes" id="UP001321125"/>
    </source>
</evidence>
<dbReference type="RefSeq" id="WP_268900930.1">
    <property type="nucleotide sequence ID" value="NZ_JAKNQU010000001.1"/>
</dbReference>
<dbReference type="Gene3D" id="1.20.120.330">
    <property type="entry name" value="Nucleotidyltransferases domain 2"/>
    <property type="match status" value="1"/>
</dbReference>
<comment type="caution">
    <text evidence="1">The sequence shown here is derived from an EMBL/GenBank/DDBJ whole genome shotgun (WGS) entry which is preliminary data.</text>
</comment>
<proteinExistence type="predicted"/>
<sequence length="159" mass="18187">MNLYPESQERLRFLSRVVDKEIKHLEYADHQVFGGLLTYDAVENLDKTPELAMKVEAFVSRFCRLQDTLGDKLLPALLKALGEPDRALLINLEKAEKYGWLASSEQWIALRQLRNLMIHEYIEDTQTLFDALTTAHSNKAVLEHFADKLGKQVSDLLSG</sequence>
<accession>A0ABT4IRX6</accession>
<dbReference type="Proteomes" id="UP001321125">
    <property type="component" value="Unassembled WGS sequence"/>
</dbReference>